<feature type="compositionally biased region" description="Low complexity" evidence="1">
    <location>
        <begin position="697"/>
        <end position="707"/>
    </location>
</feature>
<evidence type="ECO:0000256" key="1">
    <source>
        <dbReference type="SAM" id="MobiDB-lite"/>
    </source>
</evidence>
<dbReference type="EMBL" id="HE573027">
    <property type="protein sequence ID" value="CCC53261.1"/>
    <property type="molecule type" value="Genomic_DNA"/>
</dbReference>
<dbReference type="AlphaFoldDB" id="G0UBR3"/>
<feature type="compositionally biased region" description="Basic and acidic residues" evidence="1">
    <location>
        <begin position="677"/>
        <end position="696"/>
    </location>
</feature>
<feature type="region of interest" description="Disordered" evidence="1">
    <location>
        <begin position="677"/>
        <end position="718"/>
    </location>
</feature>
<proteinExistence type="predicted"/>
<feature type="region of interest" description="Disordered" evidence="1">
    <location>
        <begin position="621"/>
        <end position="655"/>
    </location>
</feature>
<feature type="region of interest" description="Disordered" evidence="1">
    <location>
        <begin position="360"/>
        <end position="383"/>
    </location>
</feature>
<name>G0UBR3_TRYVY</name>
<feature type="compositionally biased region" description="Polar residues" evidence="1">
    <location>
        <begin position="589"/>
        <end position="600"/>
    </location>
</feature>
<feature type="compositionally biased region" description="Basic and acidic residues" evidence="1">
    <location>
        <begin position="446"/>
        <end position="456"/>
    </location>
</feature>
<feature type="region of interest" description="Disordered" evidence="1">
    <location>
        <begin position="443"/>
        <end position="486"/>
    </location>
</feature>
<gene>
    <name evidence="2" type="ORF">TVY486_1107450</name>
</gene>
<dbReference type="VEuPathDB" id="TriTrypDB:TvY486_1107450"/>
<feature type="compositionally biased region" description="Basic and acidic residues" evidence="1">
    <location>
        <begin position="364"/>
        <end position="377"/>
    </location>
</feature>
<reference evidence="2" key="1">
    <citation type="journal article" date="2012" name="Proc. Natl. Acad. Sci. U.S.A.">
        <title>Antigenic diversity is generated by distinct evolutionary mechanisms in African trypanosome species.</title>
        <authorList>
            <person name="Jackson A.P."/>
            <person name="Berry A."/>
            <person name="Aslett M."/>
            <person name="Allison H.C."/>
            <person name="Burton P."/>
            <person name="Vavrova-Anderson J."/>
            <person name="Brown R."/>
            <person name="Browne H."/>
            <person name="Corton N."/>
            <person name="Hauser H."/>
            <person name="Gamble J."/>
            <person name="Gilderthorp R."/>
            <person name="Marcello L."/>
            <person name="McQuillan J."/>
            <person name="Otto T.D."/>
            <person name="Quail M.A."/>
            <person name="Sanders M.J."/>
            <person name="van Tonder A."/>
            <person name="Ginger M.L."/>
            <person name="Field M.C."/>
            <person name="Barry J.D."/>
            <person name="Hertz-Fowler C."/>
            <person name="Berriman M."/>
        </authorList>
    </citation>
    <scope>NUCLEOTIDE SEQUENCE</scope>
    <source>
        <strain evidence="2">Y486</strain>
    </source>
</reference>
<protein>
    <submittedName>
        <fullName evidence="2">Uncharacterized protein</fullName>
    </submittedName>
</protein>
<sequence length="718" mass="76702">MWGDWQAGQKSQNATERQGCAQRSLFQDWSLHQLPRKHRWSGGPSVRHKTPFSRRLLSPEDTVPTGGSSFLTHNESAYRISSEPSAEEYPLMREMNAKTVGNVSNQLLASSIARESEEHSASSLTSDDASVTFGECGLSEFITSRPVEIVDGVNRISVYAPSADYKTLASKSPRHKPLQQVYAALKTVGPQVSPPGPKPRLLYSPSYSDVAPLLALESVKVSGGHARRPVNDPTDMFLLQPPRVTSVSVQTEPIATSVERCVEHVVGQARVTAPSLSCDVTSLSHSEDVAHKGTNSASERNLSVVECENAGAGDTLTAQESVEGTDCLGNGQAVGAKKPSSSHSAVDLKEALKEMEASLLHSEQTVDRRCPDSEVKAPRLQTSEPTDCALHDKESVNSAPNVIQTAGSKENEDVSPLLHLQLPSGRVASSTKRAASLPISIQLRKNSTEEPTESRRASRAPASVRAVTSFDSSGKAPTNSHSLKGMQQTISPDAGLNKPIELRAASWYLPTTRVLQHNEFKSLLCSCVKSSHVSTAPDSNVYAPSQNNTRNEPLAETTPTANTLLSSCAPAGVHSKGSVRLASGANEPTGGTNVSGSNDAVTAGTAMNTVECEQPGIDAAQAAAGSQTRNMEPFESEQRSSGAAPEAPSQRQQKQQVGCLSGKCFWIFLMSFRKGSGRELSEENAQDRAVDGEREQQQQVQSENQPEGGEATSHNPNG</sequence>
<feature type="compositionally biased region" description="Low complexity" evidence="1">
    <location>
        <begin position="459"/>
        <end position="469"/>
    </location>
</feature>
<evidence type="ECO:0000313" key="2">
    <source>
        <dbReference type="EMBL" id="CCC53261.1"/>
    </source>
</evidence>
<feature type="region of interest" description="Disordered" evidence="1">
    <location>
        <begin position="534"/>
        <end position="558"/>
    </location>
</feature>
<feature type="compositionally biased region" description="Polar residues" evidence="1">
    <location>
        <begin position="470"/>
        <end position="486"/>
    </location>
</feature>
<organism evidence="2">
    <name type="scientific">Trypanosoma vivax (strain Y486)</name>
    <dbReference type="NCBI Taxonomy" id="1055687"/>
    <lineage>
        <taxon>Eukaryota</taxon>
        <taxon>Discoba</taxon>
        <taxon>Euglenozoa</taxon>
        <taxon>Kinetoplastea</taxon>
        <taxon>Metakinetoplastina</taxon>
        <taxon>Trypanosomatida</taxon>
        <taxon>Trypanosomatidae</taxon>
        <taxon>Trypanosoma</taxon>
        <taxon>Duttonella</taxon>
    </lineage>
</organism>
<feature type="region of interest" description="Disordered" evidence="1">
    <location>
        <begin position="580"/>
        <end position="600"/>
    </location>
</feature>
<accession>G0UBR3</accession>